<evidence type="ECO:0000313" key="3">
    <source>
        <dbReference type="EMBL" id="KAF9462016.1"/>
    </source>
</evidence>
<feature type="compositionally biased region" description="Low complexity" evidence="2">
    <location>
        <begin position="71"/>
        <end position="83"/>
    </location>
</feature>
<feature type="coiled-coil region" evidence="1">
    <location>
        <begin position="154"/>
        <end position="191"/>
    </location>
</feature>
<evidence type="ECO:0000256" key="1">
    <source>
        <dbReference type="SAM" id="Coils"/>
    </source>
</evidence>
<organism evidence="3 4">
    <name type="scientific">Collybia nuda</name>
    <dbReference type="NCBI Taxonomy" id="64659"/>
    <lineage>
        <taxon>Eukaryota</taxon>
        <taxon>Fungi</taxon>
        <taxon>Dikarya</taxon>
        <taxon>Basidiomycota</taxon>
        <taxon>Agaricomycotina</taxon>
        <taxon>Agaricomycetes</taxon>
        <taxon>Agaricomycetidae</taxon>
        <taxon>Agaricales</taxon>
        <taxon>Tricholomatineae</taxon>
        <taxon>Clitocybaceae</taxon>
        <taxon>Collybia</taxon>
    </lineage>
</organism>
<protein>
    <submittedName>
        <fullName evidence="3">Uncharacterized protein</fullName>
    </submittedName>
</protein>
<name>A0A9P5Y677_9AGAR</name>
<feature type="compositionally biased region" description="Polar residues" evidence="2">
    <location>
        <begin position="53"/>
        <end position="62"/>
    </location>
</feature>
<proteinExistence type="predicted"/>
<gene>
    <name evidence="3" type="ORF">BDZ94DRAFT_1310037</name>
</gene>
<dbReference type="AlphaFoldDB" id="A0A9P5Y677"/>
<keyword evidence="4" id="KW-1185">Reference proteome</keyword>
<feature type="compositionally biased region" description="Polar residues" evidence="2">
    <location>
        <begin position="117"/>
        <end position="132"/>
    </location>
</feature>
<accession>A0A9P5Y677</accession>
<evidence type="ECO:0000313" key="4">
    <source>
        <dbReference type="Proteomes" id="UP000807353"/>
    </source>
</evidence>
<dbReference type="EMBL" id="MU150276">
    <property type="protein sequence ID" value="KAF9462016.1"/>
    <property type="molecule type" value="Genomic_DNA"/>
</dbReference>
<feature type="region of interest" description="Disordered" evidence="2">
    <location>
        <begin position="1"/>
        <end position="132"/>
    </location>
</feature>
<dbReference type="Proteomes" id="UP000807353">
    <property type="component" value="Unassembled WGS sequence"/>
</dbReference>
<reference evidence="3" key="1">
    <citation type="submission" date="2020-11" db="EMBL/GenBank/DDBJ databases">
        <authorList>
            <consortium name="DOE Joint Genome Institute"/>
            <person name="Ahrendt S."/>
            <person name="Riley R."/>
            <person name="Andreopoulos W."/>
            <person name="Labutti K."/>
            <person name="Pangilinan J."/>
            <person name="Ruiz-Duenas F.J."/>
            <person name="Barrasa J.M."/>
            <person name="Sanchez-Garcia M."/>
            <person name="Camarero S."/>
            <person name="Miyauchi S."/>
            <person name="Serrano A."/>
            <person name="Linde D."/>
            <person name="Babiker R."/>
            <person name="Drula E."/>
            <person name="Ayuso-Fernandez I."/>
            <person name="Pacheco R."/>
            <person name="Padilla G."/>
            <person name="Ferreira P."/>
            <person name="Barriuso J."/>
            <person name="Kellner H."/>
            <person name="Castanera R."/>
            <person name="Alfaro M."/>
            <person name="Ramirez L."/>
            <person name="Pisabarro A.G."/>
            <person name="Kuo A."/>
            <person name="Tritt A."/>
            <person name="Lipzen A."/>
            <person name="He G."/>
            <person name="Yan M."/>
            <person name="Ng V."/>
            <person name="Cullen D."/>
            <person name="Martin F."/>
            <person name="Rosso M.-N."/>
            <person name="Henrissat B."/>
            <person name="Hibbett D."/>
            <person name="Martinez A.T."/>
            <person name="Grigoriev I.V."/>
        </authorList>
    </citation>
    <scope>NUCLEOTIDE SEQUENCE</scope>
    <source>
        <strain evidence="3">CBS 247.69</strain>
    </source>
</reference>
<sequence>MTSKPDKIPAKPPPARGRTPVSKPLSTASTRAKQVTTTKPASVAEKKPLRTPGASTTTQSLKVSEKPTRNPPNTRTPATNAKPRVNITKSNPPSTTKPGPSASTSGAKYSPPLSATPPVSTKEQGPTPTSDPLQVAAQLYPWMYMTSTLEACFQTAEEAARKDLEARAKLVEEEESEIADQRIRFEAERAADLYDELATDLFAKEAPSIMQTFMSHGDACAQLEAEALQLATQGAIEPDEDAPLQVYNEMLDNLDTLHTEAVELESSILRLTSQRPDDQEPTSENNSTARSQILSVFAACLPVLRARISNLSMAQDLIDGAQENLSISLRMESLGLLD</sequence>
<dbReference type="OrthoDB" id="2803656at2759"/>
<comment type="caution">
    <text evidence="3">The sequence shown here is derived from an EMBL/GenBank/DDBJ whole genome shotgun (WGS) entry which is preliminary data.</text>
</comment>
<feature type="compositionally biased region" description="Polar residues" evidence="2">
    <location>
        <begin position="24"/>
        <end position="40"/>
    </location>
</feature>
<feature type="compositionally biased region" description="Polar residues" evidence="2">
    <location>
        <begin position="87"/>
        <end position="107"/>
    </location>
</feature>
<evidence type="ECO:0000256" key="2">
    <source>
        <dbReference type="SAM" id="MobiDB-lite"/>
    </source>
</evidence>
<keyword evidence="1" id="KW-0175">Coiled coil</keyword>